<accession>A0ABR1J0E9</accession>
<reference evidence="2 3" key="1">
    <citation type="submission" date="2024-01" db="EMBL/GenBank/DDBJ databases">
        <title>A draft genome for the cacao thread blight pathogen Marasmiellus scandens.</title>
        <authorList>
            <person name="Baruah I.K."/>
            <person name="Leung J."/>
            <person name="Bukari Y."/>
            <person name="Amoako-Attah I."/>
            <person name="Meinhardt L.W."/>
            <person name="Bailey B.A."/>
            <person name="Cohen S.P."/>
        </authorList>
    </citation>
    <scope>NUCLEOTIDE SEQUENCE [LARGE SCALE GENOMIC DNA]</scope>
    <source>
        <strain evidence="2 3">GH-19</strain>
    </source>
</reference>
<feature type="compositionally biased region" description="Polar residues" evidence="1">
    <location>
        <begin position="133"/>
        <end position="145"/>
    </location>
</feature>
<organism evidence="2 3">
    <name type="scientific">Marasmiellus scandens</name>
    <dbReference type="NCBI Taxonomy" id="2682957"/>
    <lineage>
        <taxon>Eukaryota</taxon>
        <taxon>Fungi</taxon>
        <taxon>Dikarya</taxon>
        <taxon>Basidiomycota</taxon>
        <taxon>Agaricomycotina</taxon>
        <taxon>Agaricomycetes</taxon>
        <taxon>Agaricomycetidae</taxon>
        <taxon>Agaricales</taxon>
        <taxon>Marasmiineae</taxon>
        <taxon>Omphalotaceae</taxon>
        <taxon>Marasmiellus</taxon>
    </lineage>
</organism>
<dbReference type="Proteomes" id="UP001498398">
    <property type="component" value="Unassembled WGS sequence"/>
</dbReference>
<sequence length="270" mass="30041">MNTPLISIDDEEYRLSLAPIRRPRTPTRRAPYLSRSPSPRTSSHPTSSPPRTSSQSTSAPSHLVPVTNSSNLSCQLPATTPSGSSGQPFPTTQTVHSSDSSIKQSTNQPNDTHMRTRSQKQTPTVRMDHPDKTSLSTSALPSSVAQAAHPSIPKPEGENGRPGRGGYALKAVLGWDLKEYKKAQEFIKKLVETTLPKNVHTPFTSQPETVLNPLREKMAEQFPQLRQYEDNWATDDFIRAALKYRQIQVKNRKLRMQAAQGRAMMEQDSD</sequence>
<proteinExistence type="predicted"/>
<feature type="region of interest" description="Disordered" evidence="1">
    <location>
        <begin position="16"/>
        <end position="164"/>
    </location>
</feature>
<dbReference type="EMBL" id="JBANRG010000058">
    <property type="protein sequence ID" value="KAK7442546.1"/>
    <property type="molecule type" value="Genomic_DNA"/>
</dbReference>
<name>A0ABR1J0E9_9AGAR</name>
<comment type="caution">
    <text evidence="2">The sequence shown here is derived from an EMBL/GenBank/DDBJ whole genome shotgun (WGS) entry which is preliminary data.</text>
</comment>
<evidence type="ECO:0000256" key="1">
    <source>
        <dbReference type="SAM" id="MobiDB-lite"/>
    </source>
</evidence>
<feature type="compositionally biased region" description="Polar residues" evidence="1">
    <location>
        <begin position="66"/>
        <end position="111"/>
    </location>
</feature>
<feature type="compositionally biased region" description="Low complexity" evidence="1">
    <location>
        <begin position="28"/>
        <end position="61"/>
    </location>
</feature>
<gene>
    <name evidence="2" type="ORF">VKT23_016144</name>
</gene>
<protein>
    <submittedName>
        <fullName evidence="2">Uncharacterized protein</fullName>
    </submittedName>
</protein>
<evidence type="ECO:0000313" key="2">
    <source>
        <dbReference type="EMBL" id="KAK7442546.1"/>
    </source>
</evidence>
<evidence type="ECO:0000313" key="3">
    <source>
        <dbReference type="Proteomes" id="UP001498398"/>
    </source>
</evidence>
<keyword evidence="3" id="KW-1185">Reference proteome</keyword>